<protein>
    <submittedName>
        <fullName evidence="2">Uncharacterized protein</fullName>
    </submittedName>
</protein>
<comment type="caution">
    <text evidence="2">The sequence shown here is derived from an EMBL/GenBank/DDBJ whole genome shotgun (WGS) entry which is preliminary data.</text>
</comment>
<keyword evidence="1" id="KW-0472">Membrane</keyword>
<sequence>MQIGTTTREDGGRCLPCKYNMYGVLCSETCDCNPYESSIDVNYLFSESTVSVKFLNETVTGKQTNTLKDRSSIKEWIMYTLCISGLTALTVVVHLLHKKRKQRSLKLKINEEVVLESFQPTPCIGIYSEFDENPLIFDTTELNVASQASFRKSNSCQENSNACEVIVTVHQCSENSSPLEKEATSNIYPDMFQPIQTDKQIQRQANKNLLSSKITKVNEPALQEANQSVYKTCNLQDCTNKFVKSEKTIDSVCVIDSNEDNSLDVEKSKTL</sequence>
<evidence type="ECO:0000256" key="1">
    <source>
        <dbReference type="SAM" id="Phobius"/>
    </source>
</evidence>
<reference evidence="2" key="1">
    <citation type="submission" date="2021-03" db="EMBL/GenBank/DDBJ databases">
        <authorList>
            <person name="Bekaert M."/>
        </authorList>
    </citation>
    <scope>NUCLEOTIDE SEQUENCE</scope>
</reference>
<dbReference type="EMBL" id="CAJPWZ010000129">
    <property type="protein sequence ID" value="CAG2186378.1"/>
    <property type="molecule type" value="Genomic_DNA"/>
</dbReference>
<accession>A0A8S3PRP0</accession>
<dbReference type="OrthoDB" id="10478702at2759"/>
<feature type="transmembrane region" description="Helical" evidence="1">
    <location>
        <begin position="76"/>
        <end position="96"/>
    </location>
</feature>
<evidence type="ECO:0000313" key="3">
    <source>
        <dbReference type="Proteomes" id="UP000683360"/>
    </source>
</evidence>
<evidence type="ECO:0000313" key="2">
    <source>
        <dbReference type="EMBL" id="CAG2186378.1"/>
    </source>
</evidence>
<keyword evidence="1" id="KW-0812">Transmembrane</keyword>
<dbReference type="Proteomes" id="UP000683360">
    <property type="component" value="Unassembled WGS sequence"/>
</dbReference>
<gene>
    <name evidence="2" type="ORF">MEDL_1933</name>
</gene>
<dbReference type="AlphaFoldDB" id="A0A8S3PRP0"/>
<name>A0A8S3PRP0_MYTED</name>
<proteinExistence type="predicted"/>
<organism evidence="2 3">
    <name type="scientific">Mytilus edulis</name>
    <name type="common">Blue mussel</name>
    <dbReference type="NCBI Taxonomy" id="6550"/>
    <lineage>
        <taxon>Eukaryota</taxon>
        <taxon>Metazoa</taxon>
        <taxon>Spiralia</taxon>
        <taxon>Lophotrochozoa</taxon>
        <taxon>Mollusca</taxon>
        <taxon>Bivalvia</taxon>
        <taxon>Autobranchia</taxon>
        <taxon>Pteriomorphia</taxon>
        <taxon>Mytilida</taxon>
        <taxon>Mytiloidea</taxon>
        <taxon>Mytilidae</taxon>
        <taxon>Mytilinae</taxon>
        <taxon>Mytilus</taxon>
    </lineage>
</organism>
<keyword evidence="3" id="KW-1185">Reference proteome</keyword>
<keyword evidence="1" id="KW-1133">Transmembrane helix</keyword>